<accession>A0A9P4TEH7</accession>
<reference evidence="2" key="1">
    <citation type="submission" date="2019-04" db="EMBL/GenBank/DDBJ databases">
        <title>Sequencing of skin fungus with MAO and IRED activity.</title>
        <authorList>
            <person name="Marsaioli A.J."/>
            <person name="Bonatto J.M.C."/>
            <person name="Reis Junior O."/>
        </authorList>
    </citation>
    <scope>NUCLEOTIDE SEQUENCE</scope>
    <source>
        <strain evidence="2">30M1</strain>
    </source>
</reference>
<sequence length="226" mass="25489">MCRYWAKLHTCKHVSNWRHIELCHPGFITNTVCKDINDVEPDTRKSYFPCYFCIKNEAHSEAQEKLAQQQAAAAAAEAAREQAYKVRIEHEKRAREERVRREAREKAEREKAAELQKKAEMELEREKARKDGGLWTLAESNSGKKRRGKGFVPPSPTSPLFVMGTSRKDASKENGKITRTEGDKSANVSGRAGVWGPPKKILSRKEGTGNLLGNRSNGLVDVNGRK</sequence>
<dbReference type="EMBL" id="SWKU01000009">
    <property type="protein sequence ID" value="KAF3003729.1"/>
    <property type="molecule type" value="Genomic_DNA"/>
</dbReference>
<evidence type="ECO:0000313" key="3">
    <source>
        <dbReference type="Proteomes" id="UP000801428"/>
    </source>
</evidence>
<comment type="caution">
    <text evidence="2">The sequence shown here is derived from an EMBL/GenBank/DDBJ whole genome shotgun (WGS) entry which is preliminary data.</text>
</comment>
<dbReference type="Proteomes" id="UP000801428">
    <property type="component" value="Unassembled WGS sequence"/>
</dbReference>
<feature type="compositionally biased region" description="Basic and acidic residues" evidence="1">
    <location>
        <begin position="166"/>
        <end position="184"/>
    </location>
</feature>
<feature type="region of interest" description="Disordered" evidence="1">
    <location>
        <begin position="92"/>
        <end position="117"/>
    </location>
</feature>
<protein>
    <submittedName>
        <fullName evidence="2">Uncharacterized protein</fullName>
    </submittedName>
</protein>
<feature type="region of interest" description="Disordered" evidence="1">
    <location>
        <begin position="140"/>
        <end position="226"/>
    </location>
</feature>
<evidence type="ECO:0000256" key="1">
    <source>
        <dbReference type="SAM" id="MobiDB-lite"/>
    </source>
</evidence>
<name>A0A9P4TEH7_CURKU</name>
<evidence type="ECO:0000313" key="2">
    <source>
        <dbReference type="EMBL" id="KAF3003729.1"/>
    </source>
</evidence>
<dbReference type="OrthoDB" id="3794829at2759"/>
<gene>
    <name evidence="2" type="ORF">E8E13_009361</name>
</gene>
<organism evidence="2 3">
    <name type="scientific">Curvularia kusanoi</name>
    <name type="common">Cochliobolus kusanoi</name>
    <dbReference type="NCBI Taxonomy" id="90978"/>
    <lineage>
        <taxon>Eukaryota</taxon>
        <taxon>Fungi</taxon>
        <taxon>Dikarya</taxon>
        <taxon>Ascomycota</taxon>
        <taxon>Pezizomycotina</taxon>
        <taxon>Dothideomycetes</taxon>
        <taxon>Pleosporomycetidae</taxon>
        <taxon>Pleosporales</taxon>
        <taxon>Pleosporineae</taxon>
        <taxon>Pleosporaceae</taxon>
        <taxon>Curvularia</taxon>
    </lineage>
</organism>
<proteinExistence type="predicted"/>
<dbReference type="AlphaFoldDB" id="A0A9P4TEH7"/>
<keyword evidence="3" id="KW-1185">Reference proteome</keyword>